<evidence type="ECO:0000313" key="1">
    <source>
        <dbReference type="Proteomes" id="UP000887576"/>
    </source>
</evidence>
<sequence>MQPSTMAFLFLFFVSIKSTVSRPLSERTEITVRSEEKTVNSMMDLCYKKFRPRHRIRRSMRSLIANLCASLEFSRR</sequence>
<protein>
    <submittedName>
        <fullName evidence="2">Secreted protein</fullName>
    </submittedName>
</protein>
<name>A0AC34QPN4_9BILA</name>
<dbReference type="Proteomes" id="UP000887576">
    <property type="component" value="Unplaced"/>
</dbReference>
<evidence type="ECO:0000313" key="2">
    <source>
        <dbReference type="WBParaSite" id="JU765_v2.g18002.t1"/>
    </source>
</evidence>
<proteinExistence type="predicted"/>
<organism evidence="1 2">
    <name type="scientific">Panagrolaimus sp. JU765</name>
    <dbReference type="NCBI Taxonomy" id="591449"/>
    <lineage>
        <taxon>Eukaryota</taxon>
        <taxon>Metazoa</taxon>
        <taxon>Ecdysozoa</taxon>
        <taxon>Nematoda</taxon>
        <taxon>Chromadorea</taxon>
        <taxon>Rhabditida</taxon>
        <taxon>Tylenchina</taxon>
        <taxon>Panagrolaimomorpha</taxon>
        <taxon>Panagrolaimoidea</taxon>
        <taxon>Panagrolaimidae</taxon>
        <taxon>Panagrolaimus</taxon>
    </lineage>
</organism>
<accession>A0AC34QPN4</accession>
<reference evidence="2" key="1">
    <citation type="submission" date="2022-11" db="UniProtKB">
        <authorList>
            <consortium name="WormBaseParasite"/>
        </authorList>
    </citation>
    <scope>IDENTIFICATION</scope>
</reference>
<dbReference type="WBParaSite" id="JU765_v2.g18002.t1">
    <property type="protein sequence ID" value="JU765_v2.g18002.t1"/>
    <property type="gene ID" value="JU765_v2.g18002"/>
</dbReference>